<organism evidence="3 4">
    <name type="scientific">Actinomycetospora corticicola</name>
    <dbReference type="NCBI Taxonomy" id="663602"/>
    <lineage>
        <taxon>Bacteria</taxon>
        <taxon>Bacillati</taxon>
        <taxon>Actinomycetota</taxon>
        <taxon>Actinomycetes</taxon>
        <taxon>Pseudonocardiales</taxon>
        <taxon>Pseudonocardiaceae</taxon>
        <taxon>Actinomycetospora</taxon>
    </lineage>
</organism>
<dbReference type="InterPro" id="IPR023346">
    <property type="entry name" value="Lysozyme-like_dom_sf"/>
</dbReference>
<feature type="compositionally biased region" description="Low complexity" evidence="1">
    <location>
        <begin position="397"/>
        <end position="435"/>
    </location>
</feature>
<feature type="region of interest" description="Disordered" evidence="1">
    <location>
        <begin position="48"/>
        <end position="88"/>
    </location>
</feature>
<dbReference type="GO" id="GO:0008933">
    <property type="term" value="F:peptidoglycan lytic transglycosylase activity"/>
    <property type="evidence" value="ECO:0007669"/>
    <property type="project" value="TreeGrafter"/>
</dbReference>
<sequence>MARGDRPRPRVVVTWAVGVAVLLGVLGAAGPHPRTAALPLPPVDTSLAGATGRVPDAGPAPLPEALPADPGGLPSLGGPGPGSGSGVPETMLAAYRGAESSLAAAAPDCHLSWALVAGIGKVESGHAYGGAVSADGTTESPILGPQLDGTGGNASIADTDGGALDHDAVWDRAVGPTQFIPTSWRTYGADGNGDGVADPDNAFDATLATGRYLCAGGTDLATASGRHDAVFRYNHSEAYVATVLRWADAYASGALPVPDTEGGIPDAVLASGDPTLAALPRSFPTTGAAAAPSGAGLLGGSPVPAGVPSASASPLAAPVLPGAVAPPAGSPALVPGTSASVPGPSSSVPGPSSGAPVLPGPPSSTPAGSSSSTPAGPSSAPGASGPRPSTPRPATTPPASTTPPSSSSTPPATTTTTSSTTTSTTPPRTASPSPAQRCTKSLPAVAKAFDVPVTELTAATDDGPKAGQVTCTVSRSGKPLVVAVAAATASAPAPAPGAGVSRTVPGDRVVLSVPPAAKVPAATATAALTKLAPAWA</sequence>
<feature type="compositionally biased region" description="Low complexity" evidence="1">
    <location>
        <begin position="335"/>
        <end position="357"/>
    </location>
</feature>
<dbReference type="GO" id="GO:0009253">
    <property type="term" value="P:peptidoglycan catabolic process"/>
    <property type="evidence" value="ECO:0007669"/>
    <property type="project" value="TreeGrafter"/>
</dbReference>
<dbReference type="InterPro" id="IPR043426">
    <property type="entry name" value="MltB-like"/>
</dbReference>
<reference evidence="3 4" key="1">
    <citation type="submission" date="2020-07" db="EMBL/GenBank/DDBJ databases">
        <title>Sequencing the genomes of 1000 actinobacteria strains.</title>
        <authorList>
            <person name="Klenk H.-P."/>
        </authorList>
    </citation>
    <scope>NUCLEOTIDE SEQUENCE [LARGE SCALE GENOMIC DNA]</scope>
    <source>
        <strain evidence="3 4">DSM 45772</strain>
    </source>
</reference>
<dbReference type="PANTHER" id="PTHR30163:SF8">
    <property type="entry name" value="LYTIC MUREIN TRANSGLYCOSYLASE"/>
    <property type="match status" value="1"/>
</dbReference>
<dbReference type="InterPro" id="IPR031304">
    <property type="entry name" value="SLT_2"/>
</dbReference>
<feature type="region of interest" description="Disordered" evidence="1">
    <location>
        <begin position="335"/>
        <end position="438"/>
    </location>
</feature>
<dbReference type="Proteomes" id="UP000535890">
    <property type="component" value="Unassembled WGS sequence"/>
</dbReference>
<feature type="compositionally biased region" description="Low complexity" evidence="1">
    <location>
        <begin position="365"/>
        <end position="387"/>
    </location>
</feature>
<dbReference type="EMBL" id="JACCBN010000001">
    <property type="protein sequence ID" value="NYD36941.1"/>
    <property type="molecule type" value="Genomic_DNA"/>
</dbReference>
<comment type="caution">
    <text evidence="3">The sequence shown here is derived from an EMBL/GenBank/DDBJ whole genome shotgun (WGS) entry which is preliminary data.</text>
</comment>
<evidence type="ECO:0000313" key="4">
    <source>
        <dbReference type="Proteomes" id="UP000535890"/>
    </source>
</evidence>
<dbReference type="SUPFAM" id="SSF53955">
    <property type="entry name" value="Lysozyme-like"/>
    <property type="match status" value="1"/>
</dbReference>
<evidence type="ECO:0000313" key="3">
    <source>
        <dbReference type="EMBL" id="NYD36941.1"/>
    </source>
</evidence>
<name>A0A7Y9DWW3_9PSEU</name>
<dbReference type="PANTHER" id="PTHR30163">
    <property type="entry name" value="MEMBRANE-BOUND LYTIC MUREIN TRANSGLYCOSYLASE B"/>
    <property type="match status" value="1"/>
</dbReference>
<dbReference type="Gene3D" id="1.10.530.10">
    <property type="match status" value="1"/>
</dbReference>
<dbReference type="Pfam" id="PF13406">
    <property type="entry name" value="SLT_2"/>
    <property type="match status" value="1"/>
</dbReference>
<dbReference type="AlphaFoldDB" id="A0A7Y9DWW3"/>
<evidence type="ECO:0000259" key="2">
    <source>
        <dbReference type="Pfam" id="PF13406"/>
    </source>
</evidence>
<evidence type="ECO:0000256" key="1">
    <source>
        <dbReference type="SAM" id="MobiDB-lite"/>
    </source>
</evidence>
<protein>
    <recommendedName>
        <fullName evidence="2">Transglycosylase SLT domain-containing protein</fullName>
    </recommendedName>
</protein>
<accession>A0A7Y9DWW3</accession>
<dbReference type="CDD" id="cd13399">
    <property type="entry name" value="Slt35-like"/>
    <property type="match status" value="1"/>
</dbReference>
<keyword evidence="4" id="KW-1185">Reference proteome</keyword>
<proteinExistence type="predicted"/>
<feature type="domain" description="Transglycosylase SLT" evidence="2">
    <location>
        <begin position="170"/>
        <end position="215"/>
    </location>
</feature>
<dbReference type="RefSeq" id="WP_343054189.1">
    <property type="nucleotide sequence ID" value="NZ_BAABHP010000021.1"/>
</dbReference>
<feature type="compositionally biased region" description="Gly residues" evidence="1">
    <location>
        <begin position="74"/>
        <end position="85"/>
    </location>
</feature>
<gene>
    <name evidence="3" type="ORF">BJ983_003043</name>
</gene>